<evidence type="ECO:0000256" key="1">
    <source>
        <dbReference type="SAM" id="MobiDB-lite"/>
    </source>
</evidence>
<dbReference type="GO" id="GO:0005198">
    <property type="term" value="F:structural molecule activity"/>
    <property type="evidence" value="ECO:0007669"/>
    <property type="project" value="InterPro"/>
</dbReference>
<reference evidence="3" key="1">
    <citation type="submission" date="2016-12" db="EMBL/GenBank/DDBJ databases">
        <authorList>
            <person name="Varghese N."/>
            <person name="Submissions S."/>
        </authorList>
    </citation>
    <scope>NUCLEOTIDE SEQUENCE [LARGE SCALE GENOMIC DNA]</scope>
    <source>
        <strain evidence="3">DSM 11544</strain>
    </source>
</reference>
<dbReference type="STRING" id="1121395.SAMN02745215_02784"/>
<dbReference type="Proteomes" id="UP000184010">
    <property type="component" value="Unassembled WGS sequence"/>
</dbReference>
<organism evidence="2 3">
    <name type="scientific">Desulfitobacterium chlororespirans DSM 11544</name>
    <dbReference type="NCBI Taxonomy" id="1121395"/>
    <lineage>
        <taxon>Bacteria</taxon>
        <taxon>Bacillati</taxon>
        <taxon>Bacillota</taxon>
        <taxon>Clostridia</taxon>
        <taxon>Eubacteriales</taxon>
        <taxon>Desulfitobacteriaceae</taxon>
        <taxon>Desulfitobacterium</taxon>
    </lineage>
</organism>
<evidence type="ECO:0000313" key="2">
    <source>
        <dbReference type="EMBL" id="SHN76014.1"/>
    </source>
</evidence>
<gene>
    <name evidence="2" type="ORF">SAMN02745215_02784</name>
</gene>
<dbReference type="InterPro" id="IPR010667">
    <property type="entry name" value="Phage_T4_Gp19"/>
</dbReference>
<dbReference type="InterPro" id="IPR011747">
    <property type="entry name" value="CHP02241"/>
</dbReference>
<keyword evidence="3" id="KW-1185">Reference proteome</keyword>
<evidence type="ECO:0000313" key="3">
    <source>
        <dbReference type="Proteomes" id="UP000184010"/>
    </source>
</evidence>
<feature type="region of interest" description="Disordered" evidence="1">
    <location>
        <begin position="90"/>
        <end position="137"/>
    </location>
</feature>
<dbReference type="RefSeq" id="WP_072773147.1">
    <property type="nucleotide sequence ID" value="NZ_FRDN01000008.1"/>
</dbReference>
<name>A0A1M7TZ71_9FIRM</name>
<accession>A0A1M7TZ71</accession>
<protein>
    <submittedName>
        <fullName evidence="2">Conserved hypothetical phage tail region protein</fullName>
    </submittedName>
</protein>
<dbReference type="PANTHER" id="PTHR38009">
    <property type="entry name" value="CONSERVED HYPOTHETICAL PHAGE TAIL PROTEIN"/>
    <property type="match status" value="1"/>
</dbReference>
<proteinExistence type="predicted"/>
<dbReference type="AlphaFoldDB" id="A0A1M7TZ71"/>
<dbReference type="PANTHER" id="PTHR38009:SF1">
    <property type="entry name" value="CONSERVED HYPOTHETICAL PHAGE TAIL PROTEIN"/>
    <property type="match status" value="1"/>
</dbReference>
<dbReference type="Pfam" id="PF06841">
    <property type="entry name" value="Phage_T4_gp19"/>
    <property type="match status" value="1"/>
</dbReference>
<dbReference type="EMBL" id="FRDN01000008">
    <property type="protein sequence ID" value="SHN76014.1"/>
    <property type="molecule type" value="Genomic_DNA"/>
</dbReference>
<sequence length="291" mass="32285">MARKRLNPMDINEYYQTMGARPESDLWEMPFYNTPNHKPITGPARPATVNSGNFSAPAYNYQGNPILSNKDVPAGPAGSPVYQIQVIRPGTRPEQQFKPPVYNDSSGKPVLNDNLQDSAGNGVYRPSQLKKSGSPNLSARKESILGWGETRKVFLNNSFSADAPGAPLPIGNFTRIAGLEAEWELETYREGGDNGGEHIFPSQIKNSRLVFEYGTGFMDPLLIWFNTIQTGVILKLPLLIYLYNESQFPIKLWMAMNAMPVKYTAPQLDSMASEVAITRLEFIHSGLISVL</sequence>